<dbReference type="CDD" id="cd17569">
    <property type="entry name" value="REC_HupR-like"/>
    <property type="match status" value="1"/>
</dbReference>
<evidence type="ECO:0000259" key="4">
    <source>
        <dbReference type="PROSITE" id="PS50110"/>
    </source>
</evidence>
<dbReference type="NCBIfam" id="TIGR00254">
    <property type="entry name" value="GGDEF"/>
    <property type="match status" value="1"/>
</dbReference>
<feature type="transmembrane region" description="Helical" evidence="3">
    <location>
        <begin position="9"/>
        <end position="30"/>
    </location>
</feature>
<dbReference type="SUPFAM" id="SSF55785">
    <property type="entry name" value="PYP-like sensor domain (PAS domain)"/>
    <property type="match status" value="3"/>
</dbReference>
<dbReference type="InterPro" id="IPR000160">
    <property type="entry name" value="GGDEF_dom"/>
</dbReference>
<dbReference type="Gene3D" id="3.30.450.20">
    <property type="entry name" value="PAS domain"/>
    <property type="match status" value="3"/>
</dbReference>
<dbReference type="Pfam" id="PF13188">
    <property type="entry name" value="PAS_8"/>
    <property type="match status" value="1"/>
</dbReference>
<feature type="domain" description="GGDEF" evidence="8">
    <location>
        <begin position="455"/>
        <end position="589"/>
    </location>
</feature>
<sequence>MDLLDARHFILFLLMVAALAVALAFVGFLWQRQRRKVAEHAAAHSRALNEYQARYRQLFENMPSGVAIYHAVDEGADFVFAGINGAVERIEHVRREDVFGRRVTEVFPGVVEFGLLEVLRRVWRTGEAEHFPIAFYRDKRISGWRDNQVYRLPGSEVVAIYDDVTARKQAEESLRESEERFRSIFENALDGILLADVETRQFIMSNRTICQMLGYGVEEMLRLGVADIHREQDLPHVVEQFEKLSRGEIELAADIPVRRKDGSVFYADIKGSKIHIGDRTCLIGIFRDITERKHTDERIRQAATVFESTHDGVTIADLDGNILAVNKAFTEITGYSEAEVLGRNPRILKSGRQKCDFYQAMWAGLLSTGQWQGEIWNRRKNGEIYPEWLTINVVRNERGEPTHYVGVFTDISKLKQGEEQMDRLAHYDPLTSLPNRLLLQSRLAHAVERAGRCGYRVGVLFIDLDRFKTVNDSFGHTVGDELLVAVVERLKGRVRDEDTLGRLGGDEFMLMLEPLDELQQAATVARDLLDLLAAPFRLSSGHDIFVGASIGVSVFPEDGDSATDLLRDADAAMYRAKELGRNRFCFYTADMNADAVAQLELESALRRALERDELVLHYQPKVDLRSGRMSGAEALIRWQRDGHLVPPIMFIPLAERTGLIVAIGNWVIDVVCRQLRAWIDAGLGLAHVAVNVSSRQFLSGDLKRVVSEALARHGVPPECLELELTESMLMEDHDRAVAMLDELRALGVRLSLDDFGTGYSSFGYLSRFAIDTLKIDQSFVRGIATEPGAALIAVAIIDLAHRMKLRVVAEGVETEAQLGYLRMRGCDEMQGYLFSRPVPAGDFAELLRQEKSLPPMVKEGAELRTLLIVDDEPDILSALGRALRGEDYRVLAAGSAKEGLELLATNDVQVILSDQRMPVMSGTEFLGRAKDIHPDTVRIVLSGYTDLESVTRLVNEGAIYKFLTKPWDDEQLRGHIREAFLYHDAIIKPRAAGAS</sequence>
<protein>
    <submittedName>
        <fullName evidence="9">EAL domain-containing protein</fullName>
    </submittedName>
</protein>
<comment type="catalytic activity">
    <reaction evidence="1">
        <text>3',3'-c-di-GMP + H2O = 5'-phosphoguanylyl(3'-&gt;5')guanosine + H(+)</text>
        <dbReference type="Rhea" id="RHEA:24902"/>
        <dbReference type="ChEBI" id="CHEBI:15377"/>
        <dbReference type="ChEBI" id="CHEBI:15378"/>
        <dbReference type="ChEBI" id="CHEBI:58754"/>
        <dbReference type="ChEBI" id="CHEBI:58805"/>
        <dbReference type="EC" id="3.1.4.52"/>
    </reaction>
    <physiologicalReaction direction="left-to-right" evidence="1">
        <dbReference type="Rhea" id="RHEA:24903"/>
    </physiologicalReaction>
</comment>
<keyword evidence="3" id="KW-0472">Membrane</keyword>
<dbReference type="PROSITE" id="PS50883">
    <property type="entry name" value="EAL"/>
    <property type="match status" value="1"/>
</dbReference>
<dbReference type="GO" id="GO:0071111">
    <property type="term" value="F:cyclic-guanylate-specific phosphodiesterase activity"/>
    <property type="evidence" value="ECO:0007669"/>
    <property type="project" value="UniProtKB-EC"/>
</dbReference>
<feature type="domain" description="Response regulatory" evidence="4">
    <location>
        <begin position="865"/>
        <end position="980"/>
    </location>
</feature>
<organism evidence="9">
    <name type="scientific">Candidatus Nitricoxidivorans perseverans</name>
    <dbReference type="NCBI Taxonomy" id="2975601"/>
    <lineage>
        <taxon>Bacteria</taxon>
        <taxon>Pseudomonadati</taxon>
        <taxon>Pseudomonadota</taxon>
        <taxon>Betaproteobacteria</taxon>
        <taxon>Nitrosomonadales</taxon>
        <taxon>Sterolibacteriaceae</taxon>
        <taxon>Candidatus Nitricoxidivorans</taxon>
    </lineage>
</organism>
<dbReference type="SMART" id="SM00267">
    <property type="entry name" value="GGDEF"/>
    <property type="match status" value="1"/>
</dbReference>
<dbReference type="InterPro" id="IPR001789">
    <property type="entry name" value="Sig_transdc_resp-reg_receiver"/>
</dbReference>
<proteinExistence type="predicted"/>
<dbReference type="InterPro" id="IPR000014">
    <property type="entry name" value="PAS"/>
</dbReference>
<dbReference type="SUPFAM" id="SSF55073">
    <property type="entry name" value="Nucleotide cyclase"/>
    <property type="match status" value="1"/>
</dbReference>
<dbReference type="InterPro" id="IPR052155">
    <property type="entry name" value="Biofilm_reg_signaling"/>
</dbReference>
<dbReference type="AlphaFoldDB" id="A0AA49IZD5"/>
<dbReference type="PROSITE" id="PS50113">
    <property type="entry name" value="PAC"/>
    <property type="match status" value="2"/>
</dbReference>
<dbReference type="InterPro" id="IPR011006">
    <property type="entry name" value="CheY-like_superfamily"/>
</dbReference>
<feature type="domain" description="PAS" evidence="5">
    <location>
        <begin position="298"/>
        <end position="344"/>
    </location>
</feature>
<dbReference type="InterPro" id="IPR035965">
    <property type="entry name" value="PAS-like_dom_sf"/>
</dbReference>
<gene>
    <name evidence="9" type="ORF">OHM77_03815</name>
</gene>
<keyword evidence="3" id="KW-1133">Transmembrane helix</keyword>
<dbReference type="Pfam" id="PF00563">
    <property type="entry name" value="EAL"/>
    <property type="match status" value="1"/>
</dbReference>
<dbReference type="InterPro" id="IPR000700">
    <property type="entry name" value="PAS-assoc_C"/>
</dbReference>
<dbReference type="Pfam" id="PF00990">
    <property type="entry name" value="GGDEF"/>
    <property type="match status" value="1"/>
</dbReference>
<dbReference type="CDD" id="cd01949">
    <property type="entry name" value="GGDEF"/>
    <property type="match status" value="1"/>
</dbReference>
<dbReference type="CDD" id="cd01948">
    <property type="entry name" value="EAL"/>
    <property type="match status" value="1"/>
</dbReference>
<dbReference type="Pfam" id="PF00072">
    <property type="entry name" value="Response_reg"/>
    <property type="match status" value="1"/>
</dbReference>
<feature type="domain" description="PAC" evidence="6">
    <location>
        <begin position="371"/>
        <end position="423"/>
    </location>
</feature>
<reference evidence="9" key="1">
    <citation type="journal article" date="2023" name="Nat. Microbiol.">
        <title>Enrichment and characterization of a nitric oxide-reducing microbial community in a continuous bioreactor.</title>
        <authorList>
            <person name="Garrido-Amador P."/>
            <person name="Stortenbeker N."/>
            <person name="Wessels H.J.C.T."/>
            <person name="Speth D.R."/>
            <person name="Garcia-Heredia I."/>
            <person name="Kartal B."/>
        </authorList>
    </citation>
    <scope>NUCLEOTIDE SEQUENCE</scope>
    <source>
        <strain evidence="9">MAG1</strain>
    </source>
</reference>
<dbReference type="InterPro" id="IPR035919">
    <property type="entry name" value="EAL_sf"/>
</dbReference>
<dbReference type="PANTHER" id="PTHR44757">
    <property type="entry name" value="DIGUANYLATE CYCLASE DGCP"/>
    <property type="match status" value="1"/>
</dbReference>
<dbReference type="KEGG" id="npv:OHM77_03815"/>
<dbReference type="SMART" id="SM00052">
    <property type="entry name" value="EAL"/>
    <property type="match status" value="1"/>
</dbReference>
<dbReference type="InterPro" id="IPR001633">
    <property type="entry name" value="EAL_dom"/>
</dbReference>
<dbReference type="PROSITE" id="PS50887">
    <property type="entry name" value="GGDEF"/>
    <property type="match status" value="1"/>
</dbReference>
<evidence type="ECO:0000256" key="2">
    <source>
        <dbReference type="PROSITE-ProRule" id="PRU00169"/>
    </source>
</evidence>
<dbReference type="FunFam" id="3.30.70.270:FF:000001">
    <property type="entry name" value="Diguanylate cyclase domain protein"/>
    <property type="match status" value="1"/>
</dbReference>
<dbReference type="InterPro" id="IPR043128">
    <property type="entry name" value="Rev_trsase/Diguanyl_cyclase"/>
</dbReference>
<evidence type="ECO:0000256" key="3">
    <source>
        <dbReference type="SAM" id="Phobius"/>
    </source>
</evidence>
<feature type="domain" description="EAL" evidence="7">
    <location>
        <begin position="598"/>
        <end position="851"/>
    </location>
</feature>
<dbReference type="InterPro" id="IPR001610">
    <property type="entry name" value="PAC"/>
</dbReference>
<dbReference type="NCBIfam" id="TIGR00229">
    <property type="entry name" value="sensory_box"/>
    <property type="match status" value="2"/>
</dbReference>
<dbReference type="GO" id="GO:0000160">
    <property type="term" value="P:phosphorelay signal transduction system"/>
    <property type="evidence" value="ECO:0007669"/>
    <property type="project" value="InterPro"/>
</dbReference>
<accession>A0AA49IZD5</accession>
<evidence type="ECO:0000256" key="1">
    <source>
        <dbReference type="ARBA" id="ARBA00051114"/>
    </source>
</evidence>
<dbReference type="PROSITE" id="PS50112">
    <property type="entry name" value="PAS"/>
    <property type="match status" value="2"/>
</dbReference>
<keyword evidence="2" id="KW-0597">Phosphoprotein</keyword>
<keyword evidence="3" id="KW-0812">Transmembrane</keyword>
<dbReference type="PROSITE" id="PS50110">
    <property type="entry name" value="RESPONSE_REGULATORY"/>
    <property type="match status" value="1"/>
</dbReference>
<dbReference type="InterPro" id="IPR029787">
    <property type="entry name" value="Nucleotide_cyclase"/>
</dbReference>
<dbReference type="Gene3D" id="3.30.70.270">
    <property type="match status" value="1"/>
</dbReference>
<dbReference type="Gene3D" id="3.40.50.2300">
    <property type="match status" value="1"/>
</dbReference>
<evidence type="ECO:0000259" key="6">
    <source>
        <dbReference type="PROSITE" id="PS50113"/>
    </source>
</evidence>
<dbReference type="SMART" id="SM00448">
    <property type="entry name" value="REC"/>
    <property type="match status" value="1"/>
</dbReference>
<dbReference type="SMART" id="SM00086">
    <property type="entry name" value="PAC"/>
    <property type="match status" value="2"/>
</dbReference>
<evidence type="ECO:0000259" key="7">
    <source>
        <dbReference type="PROSITE" id="PS50883"/>
    </source>
</evidence>
<dbReference type="PANTHER" id="PTHR44757:SF2">
    <property type="entry name" value="BIOFILM ARCHITECTURE MAINTENANCE PROTEIN MBAA"/>
    <property type="match status" value="1"/>
</dbReference>
<name>A0AA49IZD5_9PROT</name>
<dbReference type="Pfam" id="PF13426">
    <property type="entry name" value="PAS_9"/>
    <property type="match status" value="2"/>
</dbReference>
<dbReference type="SUPFAM" id="SSF52172">
    <property type="entry name" value="CheY-like"/>
    <property type="match status" value="1"/>
</dbReference>
<feature type="domain" description="PAC" evidence="6">
    <location>
        <begin position="251"/>
        <end position="301"/>
    </location>
</feature>
<dbReference type="EMBL" id="CP107246">
    <property type="protein sequence ID" value="WIM06419.1"/>
    <property type="molecule type" value="Genomic_DNA"/>
</dbReference>
<dbReference type="GO" id="GO:0071732">
    <property type="term" value="P:cellular response to nitric oxide"/>
    <property type="evidence" value="ECO:0007669"/>
    <property type="project" value="UniProtKB-ARBA"/>
</dbReference>
<dbReference type="SUPFAM" id="SSF141868">
    <property type="entry name" value="EAL domain-like"/>
    <property type="match status" value="1"/>
</dbReference>
<dbReference type="SMART" id="SM00091">
    <property type="entry name" value="PAS"/>
    <property type="match status" value="3"/>
</dbReference>
<evidence type="ECO:0000259" key="5">
    <source>
        <dbReference type="PROSITE" id="PS50112"/>
    </source>
</evidence>
<feature type="modified residue" description="4-aspartylphosphate" evidence="2">
    <location>
        <position position="914"/>
    </location>
</feature>
<evidence type="ECO:0000313" key="9">
    <source>
        <dbReference type="EMBL" id="WIM06419.1"/>
    </source>
</evidence>
<evidence type="ECO:0000259" key="8">
    <source>
        <dbReference type="PROSITE" id="PS50887"/>
    </source>
</evidence>
<dbReference type="Proteomes" id="UP001234916">
    <property type="component" value="Chromosome"/>
</dbReference>
<feature type="domain" description="PAS" evidence="5">
    <location>
        <begin position="177"/>
        <end position="248"/>
    </location>
</feature>
<dbReference type="CDD" id="cd00130">
    <property type="entry name" value="PAS"/>
    <property type="match status" value="2"/>
</dbReference>
<dbReference type="FunFam" id="3.20.20.450:FF:000001">
    <property type="entry name" value="Cyclic di-GMP phosphodiesterase yahA"/>
    <property type="match status" value="1"/>
</dbReference>
<dbReference type="Gene3D" id="3.20.20.450">
    <property type="entry name" value="EAL domain"/>
    <property type="match status" value="1"/>
</dbReference>